<gene>
    <name evidence="2" type="ORF">C5746_17890</name>
</gene>
<evidence type="ECO:0000313" key="2">
    <source>
        <dbReference type="EMBL" id="AXE78487.1"/>
    </source>
</evidence>
<accession>A0A2Z5JDS1</accession>
<keyword evidence="1" id="KW-0472">Membrane</keyword>
<proteinExistence type="predicted"/>
<keyword evidence="1" id="KW-1133">Transmembrane helix</keyword>
<feature type="transmembrane region" description="Helical" evidence="1">
    <location>
        <begin position="75"/>
        <end position="95"/>
    </location>
</feature>
<sequence length="140" mass="14277">MVPVLLLLQVTYLALMTVAFTVLPPDTAELDHTDAPAVDAMLYVAVTLGVVVALAGAAALLGLEKARTRSPRALRVVWLTVVGLGQVAIAAKALVTVLGQNPGPDTVIGSGMVAVALCVAAACAVEVRSAFHVMGRNAHA</sequence>
<dbReference type="InterPro" id="IPR036052">
    <property type="entry name" value="TrpB-like_PALP_sf"/>
</dbReference>
<organism evidence="2 3">
    <name type="scientific">Streptomyces atratus</name>
    <dbReference type="NCBI Taxonomy" id="1893"/>
    <lineage>
        <taxon>Bacteria</taxon>
        <taxon>Bacillati</taxon>
        <taxon>Actinomycetota</taxon>
        <taxon>Actinomycetes</taxon>
        <taxon>Kitasatosporales</taxon>
        <taxon>Streptomycetaceae</taxon>
        <taxon>Streptomyces</taxon>
    </lineage>
</organism>
<reference evidence="2 3" key="1">
    <citation type="journal article" date="2018" name="Front. Microbiol.">
        <title>Genome Sequencing of Streptomyces atratus SCSIOZH16 and Activation Production of Nocardamine via Metabolic Engineering.</title>
        <authorList>
            <person name="Li Y."/>
            <person name="Zhang C."/>
            <person name="Liu C."/>
            <person name="Ju J."/>
            <person name="Ma J."/>
        </authorList>
    </citation>
    <scope>NUCLEOTIDE SEQUENCE [LARGE SCALE GENOMIC DNA]</scope>
    <source>
        <strain evidence="2 3">SCSIO_ZH16</strain>
    </source>
</reference>
<dbReference type="Proteomes" id="UP000252698">
    <property type="component" value="Chromosome"/>
</dbReference>
<evidence type="ECO:0000313" key="3">
    <source>
        <dbReference type="Proteomes" id="UP000252698"/>
    </source>
</evidence>
<dbReference type="KEGG" id="sata:C5746_17890"/>
<protein>
    <submittedName>
        <fullName evidence="2">Uncharacterized protein</fullName>
    </submittedName>
</protein>
<dbReference type="EMBL" id="CP027306">
    <property type="protein sequence ID" value="AXE78487.1"/>
    <property type="molecule type" value="Genomic_DNA"/>
</dbReference>
<dbReference type="AlphaFoldDB" id="A0A2Z5JDS1"/>
<name>A0A2Z5JDS1_STRAR</name>
<dbReference type="GO" id="GO:1901605">
    <property type="term" value="P:alpha-amino acid metabolic process"/>
    <property type="evidence" value="ECO:0007669"/>
    <property type="project" value="UniProtKB-ARBA"/>
</dbReference>
<dbReference type="Gene3D" id="3.40.50.1100">
    <property type="match status" value="1"/>
</dbReference>
<feature type="transmembrane region" description="Helical" evidence="1">
    <location>
        <begin position="43"/>
        <end position="63"/>
    </location>
</feature>
<evidence type="ECO:0000256" key="1">
    <source>
        <dbReference type="SAM" id="Phobius"/>
    </source>
</evidence>
<keyword evidence="1" id="KW-0812">Transmembrane</keyword>
<feature type="transmembrane region" description="Helical" evidence="1">
    <location>
        <begin position="107"/>
        <end position="127"/>
    </location>
</feature>